<dbReference type="PANTHER" id="PTHR44591">
    <property type="entry name" value="STRESS RESPONSE REGULATOR PROTEIN 1"/>
    <property type="match status" value="1"/>
</dbReference>
<dbReference type="RefSeq" id="WP_257536637.1">
    <property type="nucleotide sequence ID" value="NZ_CP011940.1"/>
</dbReference>
<organism evidence="5 6">
    <name type="scientific">Megasphaera hexanoica</name>
    <dbReference type="NCBI Taxonomy" id="1675036"/>
    <lineage>
        <taxon>Bacteria</taxon>
        <taxon>Bacillati</taxon>
        <taxon>Bacillota</taxon>
        <taxon>Negativicutes</taxon>
        <taxon>Veillonellales</taxon>
        <taxon>Veillonellaceae</taxon>
        <taxon>Megasphaera</taxon>
    </lineage>
</organism>
<proteinExistence type="predicted"/>
<keyword evidence="2" id="KW-0902">Two-component regulatory system</keyword>
<keyword evidence="1 3" id="KW-0597">Phosphoprotein</keyword>
<dbReference type="Proteomes" id="UP001605989">
    <property type="component" value="Unassembled WGS sequence"/>
</dbReference>
<dbReference type="InterPro" id="IPR011006">
    <property type="entry name" value="CheY-like_superfamily"/>
</dbReference>
<name>A0ABW7DNN1_9FIRM</name>
<evidence type="ECO:0000256" key="3">
    <source>
        <dbReference type="PROSITE-ProRule" id="PRU00169"/>
    </source>
</evidence>
<gene>
    <name evidence="5" type="ORF">ACGTZG_07220</name>
</gene>
<evidence type="ECO:0000256" key="2">
    <source>
        <dbReference type="ARBA" id="ARBA00023012"/>
    </source>
</evidence>
<dbReference type="InterPro" id="IPR050595">
    <property type="entry name" value="Bact_response_regulator"/>
</dbReference>
<sequence length="122" mass="13742">MHTILIVEDEILEQQFLKEIVEEEMRGQCHIITCTTGTQAIEAARETKPDIILMDVWLPELDGMKALTVIRQFCPQAAVIILSASRYGNICSSPSGLQKYGSPSRRFWLPAQLCPPAAIRWN</sequence>
<feature type="modified residue" description="4-aspartylphosphate" evidence="3">
    <location>
        <position position="55"/>
    </location>
</feature>
<evidence type="ECO:0000313" key="6">
    <source>
        <dbReference type="Proteomes" id="UP001605989"/>
    </source>
</evidence>
<evidence type="ECO:0000259" key="4">
    <source>
        <dbReference type="PROSITE" id="PS50110"/>
    </source>
</evidence>
<evidence type="ECO:0000256" key="1">
    <source>
        <dbReference type="ARBA" id="ARBA00022553"/>
    </source>
</evidence>
<evidence type="ECO:0000313" key="5">
    <source>
        <dbReference type="EMBL" id="MFG6272977.1"/>
    </source>
</evidence>
<dbReference type="InterPro" id="IPR001789">
    <property type="entry name" value="Sig_transdc_resp-reg_receiver"/>
</dbReference>
<reference evidence="5 6" key="1">
    <citation type="submission" date="2024-10" db="EMBL/GenBank/DDBJ databases">
        <authorList>
            <person name="Sang B.-I."/>
            <person name="Prabhaharan D."/>
        </authorList>
    </citation>
    <scope>NUCLEOTIDE SEQUENCE [LARGE SCALE GENOMIC DNA]</scope>
    <source>
        <strain evidence="5 6">MH</strain>
    </source>
</reference>
<accession>A0ABW7DNN1</accession>
<dbReference type="CDD" id="cd00156">
    <property type="entry name" value="REC"/>
    <property type="match status" value="1"/>
</dbReference>
<dbReference type="Gene3D" id="3.40.50.2300">
    <property type="match status" value="1"/>
</dbReference>
<dbReference type="SUPFAM" id="SSF52172">
    <property type="entry name" value="CheY-like"/>
    <property type="match status" value="1"/>
</dbReference>
<comment type="caution">
    <text evidence="5">The sequence shown here is derived from an EMBL/GenBank/DDBJ whole genome shotgun (WGS) entry which is preliminary data.</text>
</comment>
<feature type="domain" description="Response regulatory" evidence="4">
    <location>
        <begin position="3"/>
        <end position="114"/>
    </location>
</feature>
<dbReference type="PROSITE" id="PS50110">
    <property type="entry name" value="RESPONSE_REGULATORY"/>
    <property type="match status" value="1"/>
</dbReference>
<keyword evidence="6" id="KW-1185">Reference proteome</keyword>
<dbReference type="SMART" id="SM00448">
    <property type="entry name" value="REC"/>
    <property type="match status" value="1"/>
</dbReference>
<protein>
    <submittedName>
        <fullName evidence="5">Response regulator transcription factor</fullName>
    </submittedName>
</protein>
<dbReference type="PANTHER" id="PTHR44591:SF14">
    <property type="entry name" value="PROTEIN PILG"/>
    <property type="match status" value="1"/>
</dbReference>
<dbReference type="EMBL" id="JBIEKR010000005">
    <property type="protein sequence ID" value="MFG6272977.1"/>
    <property type="molecule type" value="Genomic_DNA"/>
</dbReference>
<dbReference type="Pfam" id="PF00072">
    <property type="entry name" value="Response_reg"/>
    <property type="match status" value="1"/>
</dbReference>